<dbReference type="Gene3D" id="3.40.50.2300">
    <property type="match status" value="1"/>
</dbReference>
<feature type="domain" description="Histidine kinase" evidence="8">
    <location>
        <begin position="347"/>
        <end position="561"/>
    </location>
</feature>
<dbReference type="PANTHER" id="PTHR43047:SF72">
    <property type="entry name" value="OSMOSENSING HISTIDINE PROTEIN KINASE SLN1"/>
    <property type="match status" value="1"/>
</dbReference>
<feature type="domain" description="Response regulatory" evidence="9">
    <location>
        <begin position="579"/>
        <end position="693"/>
    </location>
</feature>
<dbReference type="InterPro" id="IPR003661">
    <property type="entry name" value="HisK_dim/P_dom"/>
</dbReference>
<accession>A0ABS7Z046</accession>
<keyword evidence="7" id="KW-0812">Transmembrane</keyword>
<dbReference type="InterPro" id="IPR011006">
    <property type="entry name" value="CheY-like_superfamily"/>
</dbReference>
<evidence type="ECO:0000256" key="6">
    <source>
        <dbReference type="PROSITE-ProRule" id="PRU00169"/>
    </source>
</evidence>
<dbReference type="SMART" id="SM00387">
    <property type="entry name" value="HATPase_c"/>
    <property type="match status" value="1"/>
</dbReference>
<keyword evidence="5" id="KW-0418">Kinase</keyword>
<evidence type="ECO:0000256" key="4">
    <source>
        <dbReference type="ARBA" id="ARBA00022679"/>
    </source>
</evidence>
<dbReference type="Pfam" id="PF02518">
    <property type="entry name" value="HATPase_c"/>
    <property type="match status" value="1"/>
</dbReference>
<dbReference type="SUPFAM" id="SSF55874">
    <property type="entry name" value="ATPase domain of HSP90 chaperone/DNA topoisomerase II/histidine kinase"/>
    <property type="match status" value="1"/>
</dbReference>
<evidence type="ECO:0000256" key="1">
    <source>
        <dbReference type="ARBA" id="ARBA00000085"/>
    </source>
</evidence>
<evidence type="ECO:0000256" key="7">
    <source>
        <dbReference type="SAM" id="Phobius"/>
    </source>
</evidence>
<evidence type="ECO:0000259" key="9">
    <source>
        <dbReference type="PROSITE" id="PS50110"/>
    </source>
</evidence>
<feature type="transmembrane region" description="Helical" evidence="7">
    <location>
        <begin position="12"/>
        <end position="32"/>
    </location>
</feature>
<dbReference type="Pfam" id="PF00512">
    <property type="entry name" value="HisKA"/>
    <property type="match status" value="1"/>
</dbReference>
<reference evidence="10" key="1">
    <citation type="submission" date="2020-10" db="EMBL/GenBank/DDBJ databases">
        <authorList>
            <person name="Lu T."/>
            <person name="Wang Q."/>
            <person name="Han X."/>
        </authorList>
    </citation>
    <scope>NUCLEOTIDE SEQUENCE</scope>
    <source>
        <strain evidence="10">WQ 366</strain>
    </source>
</reference>
<dbReference type="RefSeq" id="WP_225550836.1">
    <property type="nucleotide sequence ID" value="NZ_JADEYP010000001.1"/>
</dbReference>
<dbReference type="CDD" id="cd00156">
    <property type="entry name" value="REC"/>
    <property type="match status" value="1"/>
</dbReference>
<dbReference type="EMBL" id="JADEYP010000001">
    <property type="protein sequence ID" value="MCA5003546.1"/>
    <property type="molecule type" value="Genomic_DNA"/>
</dbReference>
<evidence type="ECO:0000313" key="11">
    <source>
        <dbReference type="Proteomes" id="UP001165302"/>
    </source>
</evidence>
<dbReference type="PRINTS" id="PR00344">
    <property type="entry name" value="BCTRLSENSOR"/>
</dbReference>
<dbReference type="InterPro" id="IPR001789">
    <property type="entry name" value="Sig_transdc_resp-reg_receiver"/>
</dbReference>
<dbReference type="SUPFAM" id="SSF47384">
    <property type="entry name" value="Homodimeric domain of signal transducing histidine kinase"/>
    <property type="match status" value="1"/>
</dbReference>
<dbReference type="Pfam" id="PF00072">
    <property type="entry name" value="Response_reg"/>
    <property type="match status" value="1"/>
</dbReference>
<comment type="caution">
    <text evidence="10">The sequence shown here is derived from an EMBL/GenBank/DDBJ whole genome shotgun (WGS) entry which is preliminary data.</text>
</comment>
<keyword evidence="7" id="KW-0472">Membrane</keyword>
<keyword evidence="4" id="KW-0808">Transferase</keyword>
<feature type="modified residue" description="4-aspartylphosphate" evidence="6">
    <location>
        <position position="627"/>
    </location>
</feature>
<evidence type="ECO:0000256" key="2">
    <source>
        <dbReference type="ARBA" id="ARBA00012438"/>
    </source>
</evidence>
<dbReference type="CDD" id="cd00082">
    <property type="entry name" value="HisKA"/>
    <property type="match status" value="1"/>
</dbReference>
<dbReference type="InterPro" id="IPR004358">
    <property type="entry name" value="Sig_transdc_His_kin-like_C"/>
</dbReference>
<keyword evidence="7" id="KW-1133">Transmembrane helix</keyword>
<dbReference type="Proteomes" id="UP001165302">
    <property type="component" value="Unassembled WGS sequence"/>
</dbReference>
<dbReference type="Gene3D" id="3.30.565.10">
    <property type="entry name" value="Histidine kinase-like ATPase, C-terminal domain"/>
    <property type="match status" value="1"/>
</dbReference>
<keyword evidence="3 6" id="KW-0597">Phosphoprotein</keyword>
<dbReference type="InterPro" id="IPR005467">
    <property type="entry name" value="His_kinase_dom"/>
</dbReference>
<name>A0ABS7Z046_9SPHI</name>
<evidence type="ECO:0000256" key="5">
    <source>
        <dbReference type="ARBA" id="ARBA00022777"/>
    </source>
</evidence>
<gene>
    <name evidence="10" type="ORF">IPZ78_00110</name>
</gene>
<feature type="transmembrane region" description="Helical" evidence="7">
    <location>
        <begin position="298"/>
        <end position="318"/>
    </location>
</feature>
<organism evidence="10 11">
    <name type="scientific">Sphingobacterium bovistauri</name>
    <dbReference type="NCBI Taxonomy" id="2781959"/>
    <lineage>
        <taxon>Bacteria</taxon>
        <taxon>Pseudomonadati</taxon>
        <taxon>Bacteroidota</taxon>
        <taxon>Sphingobacteriia</taxon>
        <taxon>Sphingobacteriales</taxon>
        <taxon>Sphingobacteriaceae</taxon>
        <taxon>Sphingobacterium</taxon>
    </lineage>
</organism>
<dbReference type="InterPro" id="IPR003594">
    <property type="entry name" value="HATPase_dom"/>
</dbReference>
<sequence length="695" mass="79873">MSLSKTTILRLLLVIVIIVSFIILCVIFISQYKQYKDVENRLNIAYSNNSRLSPNLYKLFSTFSEVDNLYRLYAISFDTTSFNNYQTKLDTLHTFITEIDSLPESKNKEITYLDETLSKQYIAIKKQVDNLIILANDNESAKNEILNTTNQNIITSSDPIIKRILSDTGARVQLEADTIIRKKGNLFNRIFNTKSDTLLNVNNSKTFNVNQIEIIQKNIDHLIQTNKIRHSNNIANLRTKYLLAKEKERMLIAANYELISELKKTIESIRELEFQKFRSAEKEDYILYRHNTQKFRSYAIMALSVILVMLIFIIYYQYVVSKYEKKIIKEKDYASKLAKEKTNLLANISHEIRTPLNSLKGVIKLLTSNKIDKIDDQLLNNINYDINLINNTVNDILNLSKIESNSVKVLFDEVNITKIVDDTFNLHKYQADQKGIKLINNNNLNPLHIIQSNEFRLRQIISNLISNAIKYTEKGTVTIETKFVKDNIFIDVIDTGIGIDDRKLDQIFRKYYTVDGEKNNVGFGLGLHISQILAQQIGGKLSVKSKLGNGSTFSLQVSTVNTNSEQKLNPKKQLPNDISIVFIDDNKINILLAQQTFDDYHNVKLFESASLALNYIEINKPQIVITDIIMTDICGWDVLTKIRSNKSLDNTKVIANSAENNFADNKKSVYTFDGVIEKGFTINELARIYYNDLNQ</sequence>
<dbReference type="PANTHER" id="PTHR43047">
    <property type="entry name" value="TWO-COMPONENT HISTIDINE PROTEIN KINASE"/>
    <property type="match status" value="1"/>
</dbReference>
<dbReference type="EC" id="2.7.13.3" evidence="2"/>
<proteinExistence type="predicted"/>
<dbReference type="Gene3D" id="1.10.287.130">
    <property type="match status" value="1"/>
</dbReference>
<dbReference type="SUPFAM" id="SSF52172">
    <property type="entry name" value="CheY-like"/>
    <property type="match status" value="1"/>
</dbReference>
<dbReference type="SMART" id="SM00448">
    <property type="entry name" value="REC"/>
    <property type="match status" value="1"/>
</dbReference>
<keyword evidence="11" id="KW-1185">Reference proteome</keyword>
<dbReference type="InterPro" id="IPR036890">
    <property type="entry name" value="HATPase_C_sf"/>
</dbReference>
<comment type="catalytic activity">
    <reaction evidence="1">
        <text>ATP + protein L-histidine = ADP + protein N-phospho-L-histidine.</text>
        <dbReference type="EC" id="2.7.13.3"/>
    </reaction>
</comment>
<dbReference type="InterPro" id="IPR036097">
    <property type="entry name" value="HisK_dim/P_sf"/>
</dbReference>
<evidence type="ECO:0000313" key="10">
    <source>
        <dbReference type="EMBL" id="MCA5003546.1"/>
    </source>
</evidence>
<evidence type="ECO:0000256" key="3">
    <source>
        <dbReference type="ARBA" id="ARBA00022553"/>
    </source>
</evidence>
<protein>
    <recommendedName>
        <fullName evidence="2">histidine kinase</fullName>
        <ecNumber evidence="2">2.7.13.3</ecNumber>
    </recommendedName>
</protein>
<evidence type="ECO:0000259" key="8">
    <source>
        <dbReference type="PROSITE" id="PS50109"/>
    </source>
</evidence>
<dbReference type="PROSITE" id="PS50109">
    <property type="entry name" value="HIS_KIN"/>
    <property type="match status" value="1"/>
</dbReference>
<dbReference type="SMART" id="SM00388">
    <property type="entry name" value="HisKA"/>
    <property type="match status" value="1"/>
</dbReference>
<dbReference type="PROSITE" id="PS50110">
    <property type="entry name" value="RESPONSE_REGULATORY"/>
    <property type="match status" value="1"/>
</dbReference>